<keyword evidence="5" id="KW-0119">Carbohydrate metabolism</keyword>
<dbReference type="AlphaFoldDB" id="A0A2R6WKT0"/>
<gene>
    <name evidence="9" type="ORF">MARPO_0080s0083</name>
</gene>
<comment type="similarity">
    <text evidence="1">Belongs to the glycosyltransferase GT106 family.</text>
</comment>
<dbReference type="OrthoDB" id="10307508at2759"/>
<evidence type="ECO:0000256" key="2">
    <source>
        <dbReference type="ARBA" id="ARBA00022676"/>
    </source>
</evidence>
<feature type="region of interest" description="Disordered" evidence="7">
    <location>
        <begin position="315"/>
        <end position="334"/>
    </location>
</feature>
<dbReference type="GO" id="GO:0016757">
    <property type="term" value="F:glycosyltransferase activity"/>
    <property type="evidence" value="ECO:0007669"/>
    <property type="project" value="UniProtKB-KW"/>
</dbReference>
<keyword evidence="2" id="KW-0328">Glycosyltransferase</keyword>
<keyword evidence="4" id="KW-0294">Fucose metabolism</keyword>
<reference evidence="10" key="1">
    <citation type="journal article" date="2017" name="Cell">
        <title>Insights into land plant evolution garnered from the Marchantia polymorpha genome.</title>
        <authorList>
            <person name="Bowman J.L."/>
            <person name="Kohchi T."/>
            <person name="Yamato K.T."/>
            <person name="Jenkins J."/>
            <person name="Shu S."/>
            <person name="Ishizaki K."/>
            <person name="Yamaoka S."/>
            <person name="Nishihama R."/>
            <person name="Nakamura Y."/>
            <person name="Berger F."/>
            <person name="Adam C."/>
            <person name="Aki S.S."/>
            <person name="Althoff F."/>
            <person name="Araki T."/>
            <person name="Arteaga-Vazquez M.A."/>
            <person name="Balasubrmanian S."/>
            <person name="Barry K."/>
            <person name="Bauer D."/>
            <person name="Boehm C.R."/>
            <person name="Briginshaw L."/>
            <person name="Caballero-Perez J."/>
            <person name="Catarino B."/>
            <person name="Chen F."/>
            <person name="Chiyoda S."/>
            <person name="Chovatia M."/>
            <person name="Davies K.M."/>
            <person name="Delmans M."/>
            <person name="Demura T."/>
            <person name="Dierschke T."/>
            <person name="Dolan L."/>
            <person name="Dorantes-Acosta A.E."/>
            <person name="Eklund D.M."/>
            <person name="Florent S.N."/>
            <person name="Flores-Sandoval E."/>
            <person name="Fujiyama A."/>
            <person name="Fukuzawa H."/>
            <person name="Galik B."/>
            <person name="Grimanelli D."/>
            <person name="Grimwood J."/>
            <person name="Grossniklaus U."/>
            <person name="Hamada T."/>
            <person name="Haseloff J."/>
            <person name="Hetherington A.J."/>
            <person name="Higo A."/>
            <person name="Hirakawa Y."/>
            <person name="Hundley H.N."/>
            <person name="Ikeda Y."/>
            <person name="Inoue K."/>
            <person name="Inoue S.I."/>
            <person name="Ishida S."/>
            <person name="Jia Q."/>
            <person name="Kakita M."/>
            <person name="Kanazawa T."/>
            <person name="Kawai Y."/>
            <person name="Kawashima T."/>
            <person name="Kennedy M."/>
            <person name="Kinose K."/>
            <person name="Kinoshita T."/>
            <person name="Kohara Y."/>
            <person name="Koide E."/>
            <person name="Komatsu K."/>
            <person name="Kopischke S."/>
            <person name="Kubo M."/>
            <person name="Kyozuka J."/>
            <person name="Lagercrantz U."/>
            <person name="Lin S.S."/>
            <person name="Lindquist E."/>
            <person name="Lipzen A.M."/>
            <person name="Lu C.W."/>
            <person name="De Luna E."/>
            <person name="Martienssen R.A."/>
            <person name="Minamino N."/>
            <person name="Mizutani M."/>
            <person name="Mizutani M."/>
            <person name="Mochizuki N."/>
            <person name="Monte I."/>
            <person name="Mosher R."/>
            <person name="Nagasaki H."/>
            <person name="Nakagami H."/>
            <person name="Naramoto S."/>
            <person name="Nishitani K."/>
            <person name="Ohtani M."/>
            <person name="Okamoto T."/>
            <person name="Okumura M."/>
            <person name="Phillips J."/>
            <person name="Pollak B."/>
            <person name="Reinders A."/>
            <person name="Rovekamp M."/>
            <person name="Sano R."/>
            <person name="Sawa S."/>
            <person name="Schmid M.W."/>
            <person name="Shirakawa M."/>
            <person name="Solano R."/>
            <person name="Spunde A."/>
            <person name="Suetsugu N."/>
            <person name="Sugano S."/>
            <person name="Sugiyama A."/>
            <person name="Sun R."/>
            <person name="Suzuki Y."/>
            <person name="Takenaka M."/>
            <person name="Takezawa D."/>
            <person name="Tomogane H."/>
            <person name="Tsuzuki M."/>
            <person name="Ueda T."/>
            <person name="Umeda M."/>
            <person name="Ward J.M."/>
            <person name="Watanabe Y."/>
            <person name="Yazaki K."/>
            <person name="Yokoyama R."/>
            <person name="Yoshitake Y."/>
            <person name="Yotsui I."/>
            <person name="Zachgo S."/>
            <person name="Schmutz J."/>
        </authorList>
    </citation>
    <scope>NUCLEOTIDE SEQUENCE [LARGE SCALE GENOMIC DNA]</scope>
    <source>
        <strain evidence="10">Tak-1</strain>
    </source>
</reference>
<evidence type="ECO:0000313" key="9">
    <source>
        <dbReference type="EMBL" id="PTQ34468.1"/>
    </source>
</evidence>
<evidence type="ECO:0000256" key="4">
    <source>
        <dbReference type="ARBA" id="ARBA00023253"/>
    </source>
</evidence>
<dbReference type="PANTHER" id="PTHR31818">
    <property type="entry name" value="O-FUCOSYLTRANSFERASE 16"/>
    <property type="match status" value="1"/>
</dbReference>
<feature type="transmembrane region" description="Helical" evidence="8">
    <location>
        <begin position="12"/>
        <end position="32"/>
    </location>
</feature>
<protein>
    <recommendedName>
        <fullName evidence="6">O-fucosyltransferase family protein</fullName>
    </recommendedName>
</protein>
<dbReference type="PIRSF" id="PIRSF009360">
    <property type="entry name" value="UCP009360"/>
    <property type="match status" value="1"/>
</dbReference>
<organism evidence="9 10">
    <name type="scientific">Marchantia polymorpha</name>
    <name type="common">Common liverwort</name>
    <name type="synonym">Marchantia aquatica</name>
    <dbReference type="NCBI Taxonomy" id="3197"/>
    <lineage>
        <taxon>Eukaryota</taxon>
        <taxon>Viridiplantae</taxon>
        <taxon>Streptophyta</taxon>
        <taxon>Embryophyta</taxon>
        <taxon>Marchantiophyta</taxon>
        <taxon>Marchantiopsida</taxon>
        <taxon>Marchantiidae</taxon>
        <taxon>Marchantiales</taxon>
        <taxon>Marchantiaceae</taxon>
        <taxon>Marchantia</taxon>
    </lineage>
</organism>
<sequence length="585" mass="66188">MVLRGRSRYKVCEVLGLVAGALFILALLLSVFKSHLLEVQRFYEVWDHPVAEAEQAIETAKPVPAHKLPWDPTSIEDVPKAGDSRLKEVWNSSEAEYYYSCSDPSPKYAAATRNTGQNGYMLIEANGDLSMQRAGIADFVTIARILDVTMVVPSLANRPGEHAKVNFSGVFDAEHFIATLASDVRVLAELPDDVRDDDPAVFVPPRKATAVWYEVKLLHELQAKKVLRCSQTDSRLQDNLGPDQQKLRCRAMYKALQFAAPIRELGQRLVQRLRDKHKSKRYVAVHIRFDEELLSSSGCYFGGGDRERRDLRQFRKRRNSQFPQKDPHKERREGRCPLTPLELGLLLRAMGFGEDVVLYIVMGDVYGGDESLAPLKQLFPDHYTRSTLAAEQELAPFRAHPSTLAALDYTICHQSDAFAANDNGDMARIIAGHRRFDGHRRTIRPNLQKLALLYVARRSLGWYQFASKLRIFHEGMIGDPREKSKEFHEVPSACVCAQGQFEFIRSAHEGRELIKRIRAGERNGTAGVLDRESMATAEEEEETQSLKQTGDTIIQDLLNTGIDESLVVDEDEDAELPEDWPWLMN</sequence>
<evidence type="ECO:0000313" key="10">
    <source>
        <dbReference type="Proteomes" id="UP000244005"/>
    </source>
</evidence>
<evidence type="ECO:0000256" key="5">
    <source>
        <dbReference type="ARBA" id="ARBA00023277"/>
    </source>
</evidence>
<name>A0A2R6WKT0_MARPO</name>
<evidence type="ECO:0000256" key="3">
    <source>
        <dbReference type="ARBA" id="ARBA00022679"/>
    </source>
</evidence>
<dbReference type="EMBL" id="KZ772752">
    <property type="protein sequence ID" value="PTQ34468.1"/>
    <property type="molecule type" value="Genomic_DNA"/>
</dbReference>
<keyword evidence="8" id="KW-0472">Membrane</keyword>
<feature type="compositionally biased region" description="Basic and acidic residues" evidence="7">
    <location>
        <begin position="325"/>
        <end position="334"/>
    </location>
</feature>
<evidence type="ECO:0000256" key="7">
    <source>
        <dbReference type="SAM" id="MobiDB-lite"/>
    </source>
</evidence>
<dbReference type="Proteomes" id="UP000244005">
    <property type="component" value="Unassembled WGS sequence"/>
</dbReference>
<keyword evidence="8" id="KW-1133">Transmembrane helix</keyword>
<proteinExistence type="inferred from homology"/>
<accession>A0A2R6WKT0</accession>
<dbReference type="InterPro" id="IPR019378">
    <property type="entry name" value="GDP-Fuc_O-FucTrfase"/>
</dbReference>
<keyword evidence="3" id="KW-0808">Transferase</keyword>
<dbReference type="Pfam" id="PF10250">
    <property type="entry name" value="O-FucT"/>
    <property type="match status" value="1"/>
</dbReference>
<dbReference type="PANTHER" id="PTHR31818:SF1">
    <property type="entry name" value="O-FUCOSYLTRANSFERASE 16"/>
    <property type="match status" value="1"/>
</dbReference>
<evidence type="ECO:0000256" key="1">
    <source>
        <dbReference type="ARBA" id="ARBA00007737"/>
    </source>
</evidence>
<evidence type="ECO:0000256" key="6">
    <source>
        <dbReference type="ARBA" id="ARBA00030350"/>
    </source>
</evidence>
<dbReference type="InterPro" id="IPR024709">
    <property type="entry name" value="FucosylTrfase_pln"/>
</dbReference>
<keyword evidence="8" id="KW-0812">Transmembrane</keyword>
<evidence type="ECO:0000256" key="8">
    <source>
        <dbReference type="SAM" id="Phobius"/>
    </source>
</evidence>
<dbReference type="GO" id="GO:0006004">
    <property type="term" value="P:fucose metabolic process"/>
    <property type="evidence" value="ECO:0007669"/>
    <property type="project" value="UniProtKB-KW"/>
</dbReference>
<keyword evidence="10" id="KW-1185">Reference proteome</keyword>